<protein>
    <submittedName>
        <fullName evidence="2">Supervillin-like</fullName>
    </submittedName>
</protein>
<dbReference type="GeneID" id="106814892"/>
<dbReference type="RefSeq" id="XP_014674754.1">
    <property type="nucleotide sequence ID" value="XM_014819268.1"/>
</dbReference>
<name>A0ABM1ERD3_PRICU</name>
<dbReference type="InterPro" id="IPR029006">
    <property type="entry name" value="ADF-H/Gelsolin-like_dom_sf"/>
</dbReference>
<dbReference type="PANTHER" id="PTHR11977:SF45">
    <property type="entry name" value="SUPERVILLIN"/>
    <property type="match status" value="1"/>
</dbReference>
<dbReference type="InterPro" id="IPR007122">
    <property type="entry name" value="Villin/Gelsolin"/>
</dbReference>
<gene>
    <name evidence="2" type="primary">LOC106814892</name>
</gene>
<dbReference type="Proteomes" id="UP000695022">
    <property type="component" value="Unplaced"/>
</dbReference>
<organism evidence="1 2">
    <name type="scientific">Priapulus caudatus</name>
    <name type="common">Priapulid worm</name>
    <dbReference type="NCBI Taxonomy" id="37621"/>
    <lineage>
        <taxon>Eukaryota</taxon>
        <taxon>Metazoa</taxon>
        <taxon>Ecdysozoa</taxon>
        <taxon>Scalidophora</taxon>
        <taxon>Priapulida</taxon>
        <taxon>Priapulimorpha</taxon>
        <taxon>Priapulimorphida</taxon>
        <taxon>Priapulidae</taxon>
        <taxon>Priapulus</taxon>
    </lineage>
</organism>
<dbReference type="PANTHER" id="PTHR11977">
    <property type="entry name" value="VILLIN"/>
    <property type="match status" value="1"/>
</dbReference>
<evidence type="ECO:0000313" key="1">
    <source>
        <dbReference type="Proteomes" id="UP000695022"/>
    </source>
</evidence>
<dbReference type="Gene3D" id="3.40.20.10">
    <property type="entry name" value="Severin"/>
    <property type="match status" value="1"/>
</dbReference>
<keyword evidence="1" id="KW-1185">Reference proteome</keyword>
<sequence length="126" mass="14434">MAMRVCNVLCSLVRYQCHEAGPPDEDELFEENIIDTNVIYRVEMEDDNALLVPSEDYWGQLPKIEMLKKNEALVFDCGSEVYLYHGVSVVPRVRKASLRLVQELIDEGYDYSSCNINPVFPTGTLR</sequence>
<proteinExistence type="predicted"/>
<evidence type="ECO:0000313" key="2">
    <source>
        <dbReference type="RefSeq" id="XP_014674754.1"/>
    </source>
</evidence>
<reference evidence="2" key="1">
    <citation type="submission" date="2025-08" db="UniProtKB">
        <authorList>
            <consortium name="RefSeq"/>
        </authorList>
    </citation>
    <scope>IDENTIFICATION</scope>
</reference>
<accession>A0ABM1ERD3</accession>